<evidence type="ECO:0000313" key="2">
    <source>
        <dbReference type="Proteomes" id="UP000812013"/>
    </source>
</evidence>
<comment type="caution">
    <text evidence="1">The sequence shown here is derived from an EMBL/GenBank/DDBJ whole genome shotgun (WGS) entry which is preliminary data.</text>
</comment>
<reference evidence="1 2" key="1">
    <citation type="submission" date="2019-12" db="EMBL/GenBank/DDBJ databases">
        <title>Genome sequence of Streptomyces bambusae.</title>
        <authorList>
            <person name="Bansal K."/>
            <person name="Choksket S."/>
            <person name="Korpole S."/>
            <person name="Patil P.B."/>
        </authorList>
    </citation>
    <scope>NUCLEOTIDE SEQUENCE [LARGE SCALE GENOMIC DNA]</scope>
    <source>
        <strain evidence="1 2">SK60</strain>
    </source>
</reference>
<accession>A0ABS6Z4I0</accession>
<proteinExistence type="predicted"/>
<evidence type="ECO:0000313" key="1">
    <source>
        <dbReference type="EMBL" id="MBW5482304.1"/>
    </source>
</evidence>
<dbReference type="EMBL" id="WTFF01000052">
    <property type="protein sequence ID" value="MBW5482304.1"/>
    <property type="molecule type" value="Genomic_DNA"/>
</dbReference>
<organism evidence="1 2">
    <name type="scientific">Streptomyces bambusae</name>
    <dbReference type="NCBI Taxonomy" id="1550616"/>
    <lineage>
        <taxon>Bacteria</taxon>
        <taxon>Bacillati</taxon>
        <taxon>Actinomycetota</taxon>
        <taxon>Actinomycetes</taxon>
        <taxon>Kitasatosporales</taxon>
        <taxon>Streptomycetaceae</taxon>
        <taxon>Streptomyces</taxon>
    </lineage>
</organism>
<sequence length="98" mass="11233">MEDRLSSAIVLYFSDRRGVVKEQGRKLLSATFEASQCAELVSEIEKLVERSFVIGKKFRHLELIAAADSVRGELSQVYPELSKEAVDSLTWYWTFCNR</sequence>
<name>A0ABS6Z4I0_9ACTN</name>
<gene>
    <name evidence="1" type="ORF">GPJ59_10515</name>
</gene>
<dbReference type="Proteomes" id="UP000812013">
    <property type="component" value="Unassembled WGS sequence"/>
</dbReference>
<dbReference type="RefSeq" id="WP_219666282.1">
    <property type="nucleotide sequence ID" value="NZ_WTFF01000052.1"/>
</dbReference>
<protein>
    <submittedName>
        <fullName evidence="1">Uncharacterized protein</fullName>
    </submittedName>
</protein>
<keyword evidence="2" id="KW-1185">Reference proteome</keyword>